<evidence type="ECO:0000313" key="1">
    <source>
        <dbReference type="EMBL" id="MEZ0493632.1"/>
    </source>
</evidence>
<gene>
    <name evidence="1" type="ORF">AB2L28_15440</name>
</gene>
<keyword evidence="2" id="KW-1185">Reference proteome</keyword>
<evidence type="ECO:0000313" key="2">
    <source>
        <dbReference type="Proteomes" id="UP001566476"/>
    </source>
</evidence>
<proteinExistence type="predicted"/>
<reference evidence="1 2" key="1">
    <citation type="submission" date="2024-07" db="EMBL/GenBank/DDBJ databases">
        <authorList>
            <person name="Thanompreechachai J."/>
            <person name="Duangmal K."/>
        </authorList>
    </citation>
    <scope>NUCLEOTIDE SEQUENCE [LARGE SCALE GENOMIC DNA]</scope>
    <source>
        <strain evidence="1 2">TBRC 1896</strain>
    </source>
</reference>
<dbReference type="Proteomes" id="UP001566476">
    <property type="component" value="Unassembled WGS sequence"/>
</dbReference>
<accession>A0ABV4I8T8</accession>
<sequence>MERPETSCMSTSGITGARVVGFTREAGWCQAPGCAHPVPEGAALVALPDERFAHYGRTCLRRVLGATLTLEDLLVVEARRHAAFVMGLARVHAAFVREDPLSCAGLLPTLEGLRPATVAERVVLESVRSRLEQVAATGTVVGALDA</sequence>
<dbReference type="EMBL" id="JBGGTQ010000007">
    <property type="protein sequence ID" value="MEZ0493632.1"/>
    <property type="molecule type" value="Genomic_DNA"/>
</dbReference>
<comment type="caution">
    <text evidence="1">The sequence shown here is derived from an EMBL/GenBank/DDBJ whole genome shotgun (WGS) entry which is preliminary data.</text>
</comment>
<organism evidence="1 2">
    <name type="scientific">Kineococcus mangrovi</name>
    <dbReference type="NCBI Taxonomy" id="1660183"/>
    <lineage>
        <taxon>Bacteria</taxon>
        <taxon>Bacillati</taxon>
        <taxon>Actinomycetota</taxon>
        <taxon>Actinomycetes</taxon>
        <taxon>Kineosporiales</taxon>
        <taxon>Kineosporiaceae</taxon>
        <taxon>Kineococcus</taxon>
    </lineage>
</organism>
<name>A0ABV4I8T8_9ACTN</name>
<protein>
    <submittedName>
        <fullName evidence="1">Uncharacterized protein</fullName>
    </submittedName>
</protein>
<dbReference type="RefSeq" id="WP_370719871.1">
    <property type="nucleotide sequence ID" value="NZ_JBGGTQ010000007.1"/>
</dbReference>